<protein>
    <submittedName>
        <fullName evidence="2">Uncharacterized protein</fullName>
    </submittedName>
</protein>
<organism evidence="2 3">
    <name type="scientific">Halorubrum saccharovorum DSM 1137</name>
    <dbReference type="NCBI Taxonomy" id="1227484"/>
    <lineage>
        <taxon>Archaea</taxon>
        <taxon>Methanobacteriati</taxon>
        <taxon>Methanobacteriota</taxon>
        <taxon>Stenosarchaea group</taxon>
        <taxon>Halobacteria</taxon>
        <taxon>Halobacteriales</taxon>
        <taxon>Haloferacaceae</taxon>
        <taxon>Halorubrum</taxon>
    </lineage>
</organism>
<evidence type="ECO:0000313" key="3">
    <source>
        <dbReference type="Proteomes" id="UP000011514"/>
    </source>
</evidence>
<accession>M0DXF9</accession>
<keyword evidence="1" id="KW-1133">Transmembrane helix</keyword>
<feature type="transmembrane region" description="Helical" evidence="1">
    <location>
        <begin position="75"/>
        <end position="102"/>
    </location>
</feature>
<sequence>MPSLATLWALITYPFRVVRETLANVWQVVGRATPEDLIPPWIWERVTGTIAWVVEQLPRTAGYRATPYEQMTASVVVAVMLVIVSIGFLTWVAPIFIIPFLIGAARLIPPVDRAWPLTDSRGDRPV</sequence>
<dbReference type="PATRIC" id="fig|1227484.4.peg.1873"/>
<gene>
    <name evidence="2" type="ORF">C471_09395</name>
</gene>
<dbReference type="AlphaFoldDB" id="M0DXF9"/>
<proteinExistence type="predicted"/>
<dbReference type="OrthoDB" id="318936at2157"/>
<name>M0DXF9_9EURY</name>
<comment type="caution">
    <text evidence="2">The sequence shown here is derived from an EMBL/GenBank/DDBJ whole genome shotgun (WGS) entry which is preliminary data.</text>
</comment>
<dbReference type="STRING" id="1227484.C471_09395"/>
<dbReference type="EMBL" id="AOJE01000051">
    <property type="protein sequence ID" value="ELZ38774.1"/>
    <property type="molecule type" value="Genomic_DNA"/>
</dbReference>
<keyword evidence="1" id="KW-0812">Transmembrane</keyword>
<dbReference type="RefSeq" id="WP_004048511.1">
    <property type="nucleotide sequence ID" value="NZ_AOJE01000051.1"/>
</dbReference>
<keyword evidence="1" id="KW-0472">Membrane</keyword>
<reference evidence="2 3" key="1">
    <citation type="journal article" date="2014" name="PLoS Genet.">
        <title>Phylogenetically driven sequencing of extremely halophilic archaea reveals strategies for static and dynamic osmo-response.</title>
        <authorList>
            <person name="Becker E.A."/>
            <person name="Seitzer P.M."/>
            <person name="Tritt A."/>
            <person name="Larsen D."/>
            <person name="Krusor M."/>
            <person name="Yao A.I."/>
            <person name="Wu D."/>
            <person name="Madern D."/>
            <person name="Eisen J.A."/>
            <person name="Darling A.E."/>
            <person name="Facciotti M.T."/>
        </authorList>
    </citation>
    <scope>NUCLEOTIDE SEQUENCE [LARGE SCALE GENOMIC DNA]</scope>
    <source>
        <strain evidence="2 3">DSM 1137</strain>
    </source>
</reference>
<keyword evidence="3" id="KW-1185">Reference proteome</keyword>
<evidence type="ECO:0000313" key="2">
    <source>
        <dbReference type="EMBL" id="ELZ38774.1"/>
    </source>
</evidence>
<evidence type="ECO:0000256" key="1">
    <source>
        <dbReference type="SAM" id="Phobius"/>
    </source>
</evidence>
<dbReference type="Proteomes" id="UP000011514">
    <property type="component" value="Unassembled WGS sequence"/>
</dbReference>